<feature type="compositionally biased region" description="Basic and acidic residues" evidence="5">
    <location>
        <begin position="182"/>
        <end position="201"/>
    </location>
</feature>
<sequence>MKYGKEFQQILEDSHFPEDWKSSAIEYRQLKKLLKDVVAELSNMGLSPGVLNKLMVTEDDDVSCPPPLKTVSDDAEVLEFEFESDESPPTRPTEVKGVPSGTAKAVIIDPILDDVPTVDQRGRRPSGFENNATAGPSSLPAETHHRKFRLRLLSDSPPQPSSPTPPRPLRPMGVMDMVRAQSQERKKGNNVDARRNSEQRRTRVTRKATADQGGVKAEYVLVGDAESLVPQLRLHLHTSPVTSRDTSPMPVPGESETDTTSDDGDDILFDNVPNKLESPSQTPRTKRRRPSPPSSPHSFQGVPASPTLERVRTAISPIWALASGTNLSDGMQNLSLESTSAETTLSIGKHDNIPEISTSEREREFIVPLASDMAFFNLLTAALTSLSNFHTAQQTAFRNSVENLCRQISSTIQPGSAPSVLPTPLTPLSSTSIIQHSSAKTSRKDLYAWREIFTLWIEFEIFESSSERNRGERTVDDAEARLKRFANEVVKRGLGDRRTMRGKKVRGAWDEFLRLNVLLLDLKRFQLANINAARKILKKHDKRTALTASAGFPSFVRSTLSSHVDKQGNVSTWTFYETSLPHVLLASLTDTLLPILPSLDDYACLICTSIAFKPVRLSCSHLFCVRCLVKMQRAGKAECPLCRSKVVLLADKDSLDHTVMKFMKEWFPKEVKEKQKENIDELAKEHSEAGIDARCVVM</sequence>
<evidence type="ECO:0000259" key="7">
    <source>
        <dbReference type="PROSITE" id="PS51382"/>
    </source>
</evidence>
<dbReference type="InParanoid" id="A0A1Y2AGE8"/>
<dbReference type="InterPro" id="IPR004331">
    <property type="entry name" value="SPX_dom"/>
</dbReference>
<evidence type="ECO:0000256" key="1">
    <source>
        <dbReference type="ARBA" id="ARBA00022723"/>
    </source>
</evidence>
<dbReference type="SMART" id="SM00184">
    <property type="entry name" value="RING"/>
    <property type="match status" value="1"/>
</dbReference>
<dbReference type="Pfam" id="PF13920">
    <property type="entry name" value="zf-C3HC4_3"/>
    <property type="match status" value="1"/>
</dbReference>
<feature type="domain" description="SPX" evidence="7">
    <location>
        <begin position="1"/>
        <end position="554"/>
    </location>
</feature>
<feature type="region of interest" description="Disordered" evidence="5">
    <location>
        <begin position="237"/>
        <end position="307"/>
    </location>
</feature>
<dbReference type="PROSITE" id="PS00518">
    <property type="entry name" value="ZF_RING_1"/>
    <property type="match status" value="1"/>
</dbReference>
<evidence type="ECO:0000256" key="3">
    <source>
        <dbReference type="ARBA" id="ARBA00022833"/>
    </source>
</evidence>
<dbReference type="PROSITE" id="PS50089">
    <property type="entry name" value="ZF_RING_2"/>
    <property type="match status" value="1"/>
</dbReference>
<evidence type="ECO:0000259" key="6">
    <source>
        <dbReference type="PROSITE" id="PS50089"/>
    </source>
</evidence>
<dbReference type="GO" id="GO:0008270">
    <property type="term" value="F:zinc ion binding"/>
    <property type="evidence" value="ECO:0007669"/>
    <property type="project" value="UniProtKB-KW"/>
</dbReference>
<evidence type="ECO:0000313" key="9">
    <source>
        <dbReference type="Proteomes" id="UP000193986"/>
    </source>
</evidence>
<name>A0A1Y2AGE8_9TREE</name>
<dbReference type="Proteomes" id="UP000193986">
    <property type="component" value="Unassembled WGS sequence"/>
</dbReference>
<dbReference type="Pfam" id="PF03105">
    <property type="entry name" value="SPX"/>
    <property type="match status" value="1"/>
</dbReference>
<gene>
    <name evidence="8" type="ORF">BCR39DRAFT_562673</name>
</gene>
<accession>A0A1Y2AGE8</accession>
<dbReference type="PANTHER" id="PTHR23327:SF51">
    <property type="entry name" value="TRANSCRIPTIONAL REGULATOR OF YEAST FORM ADHERENCE 3"/>
    <property type="match status" value="1"/>
</dbReference>
<dbReference type="EMBL" id="MCFC01000112">
    <property type="protein sequence ID" value="ORY21370.1"/>
    <property type="molecule type" value="Genomic_DNA"/>
</dbReference>
<evidence type="ECO:0000313" key="8">
    <source>
        <dbReference type="EMBL" id="ORY21370.1"/>
    </source>
</evidence>
<keyword evidence="1" id="KW-0479">Metal-binding</keyword>
<feature type="domain" description="RING-type" evidence="6">
    <location>
        <begin position="604"/>
        <end position="643"/>
    </location>
</feature>
<evidence type="ECO:0000256" key="5">
    <source>
        <dbReference type="SAM" id="MobiDB-lite"/>
    </source>
</evidence>
<dbReference type="SUPFAM" id="SSF57850">
    <property type="entry name" value="RING/U-box"/>
    <property type="match status" value="1"/>
</dbReference>
<dbReference type="InterPro" id="IPR001841">
    <property type="entry name" value="Znf_RING"/>
</dbReference>
<keyword evidence="9" id="KW-1185">Reference proteome</keyword>
<feature type="compositionally biased region" description="Acidic residues" evidence="5">
    <location>
        <begin position="255"/>
        <end position="268"/>
    </location>
</feature>
<dbReference type="PROSITE" id="PS51382">
    <property type="entry name" value="SPX"/>
    <property type="match status" value="1"/>
</dbReference>
<evidence type="ECO:0000256" key="2">
    <source>
        <dbReference type="ARBA" id="ARBA00022771"/>
    </source>
</evidence>
<keyword evidence="2 4" id="KW-0863">Zinc-finger</keyword>
<comment type="caution">
    <text evidence="8">The sequence shown here is derived from an EMBL/GenBank/DDBJ whole genome shotgun (WGS) entry which is preliminary data.</text>
</comment>
<protein>
    <submittedName>
        <fullName evidence="8">SPX domain-domain-containing protein</fullName>
    </submittedName>
</protein>
<dbReference type="PANTHER" id="PTHR23327">
    <property type="entry name" value="RING FINGER PROTEIN 127"/>
    <property type="match status" value="1"/>
</dbReference>
<dbReference type="Gene3D" id="3.30.40.10">
    <property type="entry name" value="Zinc/RING finger domain, C3HC4 (zinc finger)"/>
    <property type="match status" value="1"/>
</dbReference>
<dbReference type="InterPro" id="IPR017907">
    <property type="entry name" value="Znf_RING_CS"/>
</dbReference>
<reference evidence="8 9" key="1">
    <citation type="submission" date="2016-07" db="EMBL/GenBank/DDBJ databases">
        <title>Pervasive Adenine N6-methylation of Active Genes in Fungi.</title>
        <authorList>
            <consortium name="DOE Joint Genome Institute"/>
            <person name="Mondo S.J."/>
            <person name="Dannebaum R.O."/>
            <person name="Kuo R.C."/>
            <person name="Labutti K."/>
            <person name="Haridas S."/>
            <person name="Kuo A."/>
            <person name="Salamov A."/>
            <person name="Ahrendt S.R."/>
            <person name="Lipzen A."/>
            <person name="Sullivan W."/>
            <person name="Andreopoulos W.B."/>
            <person name="Clum A."/>
            <person name="Lindquist E."/>
            <person name="Daum C."/>
            <person name="Ramamoorthy G.K."/>
            <person name="Gryganskyi A."/>
            <person name="Culley D."/>
            <person name="Magnuson J.K."/>
            <person name="James T.Y."/>
            <person name="O'Malley M.A."/>
            <person name="Stajich J.E."/>
            <person name="Spatafora J.W."/>
            <person name="Visel A."/>
            <person name="Grigoriev I.V."/>
        </authorList>
    </citation>
    <scope>NUCLEOTIDE SEQUENCE [LARGE SCALE GENOMIC DNA]</scope>
    <source>
        <strain evidence="8 9">68-887.2</strain>
    </source>
</reference>
<feature type="region of interest" description="Disordered" evidence="5">
    <location>
        <begin position="81"/>
        <end position="211"/>
    </location>
</feature>
<dbReference type="OrthoDB" id="5588846at2759"/>
<feature type="compositionally biased region" description="Pro residues" evidence="5">
    <location>
        <begin position="157"/>
        <end position="169"/>
    </location>
</feature>
<organism evidence="8 9">
    <name type="scientific">Naematelia encephala</name>
    <dbReference type="NCBI Taxonomy" id="71784"/>
    <lineage>
        <taxon>Eukaryota</taxon>
        <taxon>Fungi</taxon>
        <taxon>Dikarya</taxon>
        <taxon>Basidiomycota</taxon>
        <taxon>Agaricomycotina</taxon>
        <taxon>Tremellomycetes</taxon>
        <taxon>Tremellales</taxon>
        <taxon>Naemateliaceae</taxon>
        <taxon>Naematelia</taxon>
    </lineage>
</organism>
<keyword evidence="3" id="KW-0862">Zinc</keyword>
<dbReference type="STRING" id="71784.A0A1Y2AGE8"/>
<proteinExistence type="predicted"/>
<dbReference type="InterPro" id="IPR013083">
    <property type="entry name" value="Znf_RING/FYVE/PHD"/>
</dbReference>
<dbReference type="AlphaFoldDB" id="A0A1Y2AGE8"/>
<evidence type="ECO:0000256" key="4">
    <source>
        <dbReference type="PROSITE-ProRule" id="PRU00175"/>
    </source>
</evidence>